<protein>
    <recommendedName>
        <fullName evidence="2">SCP domain-containing protein</fullName>
    </recommendedName>
</protein>
<dbReference type="PROSITE" id="PS01010">
    <property type="entry name" value="CRISP_2"/>
    <property type="match status" value="1"/>
</dbReference>
<dbReference type="EMBL" id="JACIJK010000006">
    <property type="protein sequence ID" value="MBB5715234.1"/>
    <property type="molecule type" value="Genomic_DNA"/>
</dbReference>
<dbReference type="InterPro" id="IPR001283">
    <property type="entry name" value="CRISP-related"/>
</dbReference>
<keyword evidence="1" id="KW-0732">Signal</keyword>
<feature type="chain" id="PRO_5031066952" description="SCP domain-containing protein" evidence="1">
    <location>
        <begin position="26"/>
        <end position="195"/>
    </location>
</feature>
<dbReference type="InterPro" id="IPR018244">
    <property type="entry name" value="Allrgn_V5/Tpx1_CS"/>
</dbReference>
<dbReference type="PRINTS" id="PR00838">
    <property type="entry name" value="V5ALLERGEN"/>
</dbReference>
<feature type="domain" description="SCP" evidence="2">
    <location>
        <begin position="51"/>
        <end position="191"/>
    </location>
</feature>
<evidence type="ECO:0000256" key="1">
    <source>
        <dbReference type="SAM" id="SignalP"/>
    </source>
</evidence>
<evidence type="ECO:0000259" key="2">
    <source>
        <dbReference type="SMART" id="SM00198"/>
    </source>
</evidence>
<feature type="signal peptide" evidence="1">
    <location>
        <begin position="1"/>
        <end position="25"/>
    </location>
</feature>
<name>A0A7W9EUF4_9SPHN</name>
<evidence type="ECO:0000313" key="4">
    <source>
        <dbReference type="Proteomes" id="UP000546200"/>
    </source>
</evidence>
<evidence type="ECO:0000313" key="3">
    <source>
        <dbReference type="EMBL" id="MBB5715234.1"/>
    </source>
</evidence>
<dbReference type="Proteomes" id="UP000546200">
    <property type="component" value="Unassembled WGS sequence"/>
</dbReference>
<dbReference type="Pfam" id="PF00188">
    <property type="entry name" value="CAP"/>
    <property type="match status" value="1"/>
</dbReference>
<dbReference type="AlphaFoldDB" id="A0A7W9EUF4"/>
<dbReference type="InterPro" id="IPR035940">
    <property type="entry name" value="CAP_sf"/>
</dbReference>
<dbReference type="GO" id="GO:0005576">
    <property type="term" value="C:extracellular region"/>
    <property type="evidence" value="ECO:0007669"/>
    <property type="project" value="InterPro"/>
</dbReference>
<dbReference type="PANTHER" id="PTHR10334">
    <property type="entry name" value="CYSTEINE-RICH SECRETORY PROTEIN-RELATED"/>
    <property type="match status" value="1"/>
</dbReference>
<sequence length="195" mass="21177">MATMRALRHCLASLMLLTACTGCSGADDAYGPERVVEARRSEAAAPRGAGLLRRAMLDGHNRARAAVGVTPLTWSDTLAAHAQAYADQLAASGRFQHAEQPQGPAREGENLWTGTRDAYALSEMIGHWVAERDQFVNLATPAFSRTGRWEDVAHYSQIVWRGSRQVGCAIASNRSDDYLVCRYSPAGNVVGQRAF</sequence>
<accession>A0A7W9EUF4</accession>
<dbReference type="InterPro" id="IPR014044">
    <property type="entry name" value="CAP_dom"/>
</dbReference>
<proteinExistence type="predicted"/>
<comment type="caution">
    <text evidence="3">The sequence shown here is derived from an EMBL/GenBank/DDBJ whole genome shotgun (WGS) entry which is preliminary data.</text>
</comment>
<keyword evidence="4" id="KW-1185">Reference proteome</keyword>
<dbReference type="PRINTS" id="PR00837">
    <property type="entry name" value="V5TPXLIKE"/>
</dbReference>
<dbReference type="SMART" id="SM00198">
    <property type="entry name" value="SCP"/>
    <property type="match status" value="1"/>
</dbReference>
<organism evidence="3 4">
    <name type="scientific">Sphingomonas aerophila</name>
    <dbReference type="NCBI Taxonomy" id="1344948"/>
    <lineage>
        <taxon>Bacteria</taxon>
        <taxon>Pseudomonadati</taxon>
        <taxon>Pseudomonadota</taxon>
        <taxon>Alphaproteobacteria</taxon>
        <taxon>Sphingomonadales</taxon>
        <taxon>Sphingomonadaceae</taxon>
        <taxon>Sphingomonas</taxon>
    </lineage>
</organism>
<reference evidence="3 4" key="1">
    <citation type="submission" date="2020-08" db="EMBL/GenBank/DDBJ databases">
        <title>Genomic Encyclopedia of Type Strains, Phase IV (KMG-IV): sequencing the most valuable type-strain genomes for metagenomic binning, comparative biology and taxonomic classification.</title>
        <authorList>
            <person name="Goeker M."/>
        </authorList>
    </citation>
    <scope>NUCLEOTIDE SEQUENCE [LARGE SCALE GENOMIC DNA]</scope>
    <source>
        <strain evidence="3 4">DSM 100044</strain>
    </source>
</reference>
<dbReference type="PROSITE" id="PS51257">
    <property type="entry name" value="PROKAR_LIPOPROTEIN"/>
    <property type="match status" value="1"/>
</dbReference>
<dbReference type="Gene3D" id="3.40.33.10">
    <property type="entry name" value="CAP"/>
    <property type="match status" value="1"/>
</dbReference>
<dbReference type="InterPro" id="IPR002413">
    <property type="entry name" value="V5_allergen-like"/>
</dbReference>
<gene>
    <name evidence="3" type="ORF">FHS94_002080</name>
</gene>
<dbReference type="SUPFAM" id="SSF55797">
    <property type="entry name" value="PR-1-like"/>
    <property type="match status" value="1"/>
</dbReference>